<proteinExistence type="predicted"/>
<dbReference type="EMBL" id="UINC01001062">
    <property type="protein sequence ID" value="SUZ69467.1"/>
    <property type="molecule type" value="Genomic_DNA"/>
</dbReference>
<keyword evidence="1" id="KW-0378">Hydrolase</keyword>
<dbReference type="PRINTS" id="PR00412">
    <property type="entry name" value="EPOXHYDRLASE"/>
</dbReference>
<evidence type="ECO:0000313" key="3">
    <source>
        <dbReference type="EMBL" id="SUZ69467.1"/>
    </source>
</evidence>
<dbReference type="InterPro" id="IPR000639">
    <property type="entry name" value="Epox_hydrolase-like"/>
</dbReference>
<reference evidence="3" key="1">
    <citation type="submission" date="2018-05" db="EMBL/GenBank/DDBJ databases">
        <authorList>
            <person name="Lanie J.A."/>
            <person name="Ng W.-L."/>
            <person name="Kazmierczak K.M."/>
            <person name="Andrzejewski T.M."/>
            <person name="Davidsen T.M."/>
            <person name="Wayne K.J."/>
            <person name="Tettelin H."/>
            <person name="Glass J.I."/>
            <person name="Rusch D."/>
            <person name="Podicherti R."/>
            <person name="Tsui H.-C.T."/>
            <person name="Winkler M.E."/>
        </authorList>
    </citation>
    <scope>NUCLEOTIDE SEQUENCE</scope>
</reference>
<dbReference type="PRINTS" id="PR00111">
    <property type="entry name" value="ABHYDROLASE"/>
</dbReference>
<accession>A0A381PTU7</accession>
<evidence type="ECO:0000256" key="1">
    <source>
        <dbReference type="ARBA" id="ARBA00022801"/>
    </source>
</evidence>
<gene>
    <name evidence="3" type="ORF">METZ01_LOCUS22321</name>
</gene>
<dbReference type="PANTHER" id="PTHR46118:SF4">
    <property type="entry name" value="PROTEIN ABHD11"/>
    <property type="match status" value="1"/>
</dbReference>
<organism evidence="3">
    <name type="scientific">marine metagenome</name>
    <dbReference type="NCBI Taxonomy" id="408172"/>
    <lineage>
        <taxon>unclassified sequences</taxon>
        <taxon>metagenomes</taxon>
        <taxon>ecological metagenomes</taxon>
    </lineage>
</organism>
<dbReference type="GO" id="GO:0016787">
    <property type="term" value="F:hydrolase activity"/>
    <property type="evidence" value="ECO:0007669"/>
    <property type="project" value="UniProtKB-KW"/>
</dbReference>
<dbReference type="Gene3D" id="3.40.50.1820">
    <property type="entry name" value="alpha/beta hydrolase"/>
    <property type="match status" value="1"/>
</dbReference>
<dbReference type="AlphaFoldDB" id="A0A381PTU7"/>
<dbReference type="SUPFAM" id="SSF53474">
    <property type="entry name" value="alpha/beta-Hydrolases"/>
    <property type="match status" value="1"/>
</dbReference>
<name>A0A381PTU7_9ZZZZ</name>
<dbReference type="PANTHER" id="PTHR46118">
    <property type="entry name" value="PROTEIN ABHD11"/>
    <property type="match status" value="1"/>
</dbReference>
<sequence length="275" mass="31431">MNSSGRQNAKSFTQTLTLYSRKVGENGPDFVVLHGLFGSGKNWRSFAGSLEEDFQVWTLDARNHGDSPHADSMSYQQMAEDVVRFFDENELENVILLGHSMGGKTAMQLALQFPDRIAALIVVDIAPVCYDHQQKQLKLIEAMQGLHLAAEMSRSDIEKKLALKIPEKRLLSFLMTNLYRQNGQFQWRIGLEQIAAGMPYLLNYPELNSVFKGPVQFIGGENSAYLKFEYHALIRKKFPESRITMLKNCGHWLHVEQPAAFQKTVNEFLRYNNLR</sequence>
<protein>
    <recommendedName>
        <fullName evidence="2">AB hydrolase-1 domain-containing protein</fullName>
    </recommendedName>
</protein>
<feature type="domain" description="AB hydrolase-1" evidence="2">
    <location>
        <begin position="30"/>
        <end position="257"/>
    </location>
</feature>
<dbReference type="InterPro" id="IPR029058">
    <property type="entry name" value="AB_hydrolase_fold"/>
</dbReference>
<dbReference type="InterPro" id="IPR000073">
    <property type="entry name" value="AB_hydrolase_1"/>
</dbReference>
<dbReference type="Pfam" id="PF00561">
    <property type="entry name" value="Abhydrolase_1"/>
    <property type="match status" value="1"/>
</dbReference>
<evidence type="ECO:0000259" key="2">
    <source>
        <dbReference type="Pfam" id="PF00561"/>
    </source>
</evidence>